<evidence type="ECO:0000256" key="5">
    <source>
        <dbReference type="ARBA" id="ARBA00023136"/>
    </source>
</evidence>
<dbReference type="Pfam" id="PF02687">
    <property type="entry name" value="FtsX"/>
    <property type="match status" value="2"/>
</dbReference>
<evidence type="ECO:0000256" key="3">
    <source>
        <dbReference type="ARBA" id="ARBA00022692"/>
    </source>
</evidence>
<feature type="transmembrane region" description="Helical" evidence="7">
    <location>
        <begin position="706"/>
        <end position="735"/>
    </location>
</feature>
<feature type="transmembrane region" description="Helical" evidence="7">
    <location>
        <begin position="16"/>
        <end position="36"/>
    </location>
</feature>
<dbReference type="Proteomes" id="UP000829069">
    <property type="component" value="Chromosome"/>
</dbReference>
<dbReference type="InterPro" id="IPR003838">
    <property type="entry name" value="ABC3_permease_C"/>
</dbReference>
<comment type="subcellular location">
    <subcellularLocation>
        <location evidence="1">Cell membrane</location>
        <topology evidence="1">Multi-pass membrane protein</topology>
    </subcellularLocation>
</comment>
<name>A0ABY3WG83_9MICC</name>
<evidence type="ECO:0000313" key="9">
    <source>
        <dbReference type="EMBL" id="UNK47312.1"/>
    </source>
</evidence>
<feature type="transmembrane region" description="Helical" evidence="7">
    <location>
        <begin position="263"/>
        <end position="289"/>
    </location>
</feature>
<feature type="transmembrane region" description="Helical" evidence="7">
    <location>
        <begin position="358"/>
        <end position="377"/>
    </location>
</feature>
<feature type="transmembrane region" description="Helical" evidence="7">
    <location>
        <begin position="801"/>
        <end position="820"/>
    </location>
</feature>
<evidence type="ECO:0000313" key="10">
    <source>
        <dbReference type="Proteomes" id="UP000829069"/>
    </source>
</evidence>
<dbReference type="InterPro" id="IPR050250">
    <property type="entry name" value="Macrolide_Exporter_MacB"/>
</dbReference>
<keyword evidence="5 7" id="KW-0472">Membrane</keyword>
<evidence type="ECO:0000256" key="2">
    <source>
        <dbReference type="ARBA" id="ARBA00022475"/>
    </source>
</evidence>
<keyword evidence="2" id="KW-1003">Cell membrane</keyword>
<dbReference type="EMBL" id="CP093326">
    <property type="protein sequence ID" value="UNK47312.1"/>
    <property type="molecule type" value="Genomic_DNA"/>
</dbReference>
<keyword evidence="4 7" id="KW-1133">Transmembrane helix</keyword>
<feature type="domain" description="ABC3 transporter permease C-terminal" evidence="8">
    <location>
        <begin position="267"/>
        <end position="385"/>
    </location>
</feature>
<evidence type="ECO:0000256" key="7">
    <source>
        <dbReference type="SAM" id="Phobius"/>
    </source>
</evidence>
<proteinExistence type="inferred from homology"/>
<keyword evidence="3 7" id="KW-0812">Transmembrane</keyword>
<feature type="transmembrane region" description="Helical" evidence="7">
    <location>
        <begin position="312"/>
        <end position="338"/>
    </location>
</feature>
<dbReference type="PANTHER" id="PTHR30572">
    <property type="entry name" value="MEMBRANE COMPONENT OF TRANSPORTER-RELATED"/>
    <property type="match status" value="1"/>
</dbReference>
<evidence type="ECO:0000256" key="4">
    <source>
        <dbReference type="ARBA" id="ARBA00022989"/>
    </source>
</evidence>
<keyword evidence="10" id="KW-1185">Reference proteome</keyword>
<evidence type="ECO:0000256" key="1">
    <source>
        <dbReference type="ARBA" id="ARBA00004651"/>
    </source>
</evidence>
<feature type="transmembrane region" description="Helical" evidence="7">
    <location>
        <begin position="756"/>
        <end position="781"/>
    </location>
</feature>
<reference evidence="9 10" key="1">
    <citation type="submission" date="2022-03" db="EMBL/GenBank/DDBJ databases">
        <title>Isotopic signatures of nitrous oxide derived from detoxification processes.</title>
        <authorList>
            <person name="Behrendt U."/>
            <person name="Buchen C."/>
            <person name="Well R."/>
            <person name="Ulrich A."/>
            <person name="Rohe L."/>
            <person name="Kolb S."/>
            <person name="Schloter M."/>
            <person name="Horn M.A."/>
            <person name="Augustin J."/>
        </authorList>
    </citation>
    <scope>NUCLEOTIDE SEQUENCE [LARGE SCALE GENOMIC DNA]</scope>
    <source>
        <strain evidence="9 10">S4-C24</strain>
    </source>
</reference>
<organism evidence="9 10">
    <name type="scientific">Arthrobacter sulfonylureivorans</name>
    <dbReference type="NCBI Taxonomy" id="2486855"/>
    <lineage>
        <taxon>Bacteria</taxon>
        <taxon>Bacillati</taxon>
        <taxon>Actinomycetota</taxon>
        <taxon>Actinomycetes</taxon>
        <taxon>Micrococcales</taxon>
        <taxon>Micrococcaceae</taxon>
        <taxon>Arthrobacter</taxon>
    </lineage>
</organism>
<feature type="transmembrane region" description="Helical" evidence="7">
    <location>
        <begin position="485"/>
        <end position="503"/>
    </location>
</feature>
<accession>A0ABY3WG83</accession>
<evidence type="ECO:0000256" key="6">
    <source>
        <dbReference type="ARBA" id="ARBA00038076"/>
    </source>
</evidence>
<feature type="transmembrane region" description="Helical" evidence="7">
    <location>
        <begin position="408"/>
        <end position="433"/>
    </location>
</feature>
<protein>
    <submittedName>
        <fullName evidence="9">ABC transporter permease</fullName>
    </submittedName>
</protein>
<sequence length="838" mass="84538">MLQVALAQLRQHARRFIAVGLAVVMAVGFLTATLMVNASTEASLGNSIGATFRNADLVVSEGPDKQLDGSALDAVTGAAGVGEVYAHRQASIAFGSAAGASYGALQNTAPAGLENLELLDGALPGDGEVAVDAGTAEKQGLSVGDKLELAPPAGMVAAEDVAAAGTALTVTGIVKPSKDPFMMVQPQLFATDALQQQLAGADNSWLRNIQFDLAAGADTAAVKDTVTAALADAGFPEASVNTAADQTKEVVASLTGGADQLTIVLLAFALVALLVSALVVANTFSVLIAQRTRELALLRCIGADRGQIRQSVLAEAVLVGISASVVGVLGAVGLMAGIITVLQGQPDTEFATLAVPPYAVIIGLVVGILMTVLAALAPARAATRVAPLAALRPADEARAGNSKGKVRLAVGLALAVGGAVVLALGAVSADLLIALPGGMLSFIGLLMCATLFIPPLVTAVGTLAKPAGVPGKLAAVNAVRNPGRTSATATALLIGVTLVAMMMTGAQTARTAFDGQLGAEYPVDLSVGDLTSAGRPLDASAAATAVNYDGVAAAGLVTNGGYAEVHGSRTGVYQLAPEQLALLQDKTLVLDGNTVLMPQGSELKTLTVSGSKGSKELTVVEADSWTLPPLISSAVATEIGVPELPAADSEDYYSSLPQLWVSVDRDLDSWALLDLRSQLAAGLEVNEYQISGAAVERAAFNQVIDVLLLVVTGLLAVAVLIALVGVANTLSLSVLERTQESSLLRALGLTKSQLRGMLALEAVLIAGVAALIGAVLGAVYGWLGAQSALGAFATVVPDVPWLQLLAVLAVAVVAGLLASVMPARRAARLSPVEGMATV</sequence>
<feature type="transmembrane region" description="Helical" evidence="7">
    <location>
        <begin position="439"/>
        <end position="464"/>
    </location>
</feature>
<dbReference type="RefSeq" id="WP_241915078.1">
    <property type="nucleotide sequence ID" value="NZ_CP093326.1"/>
</dbReference>
<comment type="similarity">
    <text evidence="6">Belongs to the ABC-4 integral membrane protein family.</text>
</comment>
<gene>
    <name evidence="9" type="ORF">MNQ99_08245</name>
</gene>
<dbReference type="PANTHER" id="PTHR30572:SF4">
    <property type="entry name" value="ABC TRANSPORTER PERMEASE YTRF"/>
    <property type="match status" value="1"/>
</dbReference>
<evidence type="ECO:0000259" key="8">
    <source>
        <dbReference type="Pfam" id="PF02687"/>
    </source>
</evidence>
<feature type="domain" description="ABC3 transporter permease C-terminal" evidence="8">
    <location>
        <begin position="714"/>
        <end position="831"/>
    </location>
</feature>